<dbReference type="Proteomes" id="UP000009080">
    <property type="component" value="Chromosome"/>
</dbReference>
<organism evidence="10 11">
    <name type="scientific">Teredinibacter turnerae (strain ATCC 39867 / T7901)</name>
    <dbReference type="NCBI Taxonomy" id="377629"/>
    <lineage>
        <taxon>Bacteria</taxon>
        <taxon>Pseudomonadati</taxon>
        <taxon>Pseudomonadota</taxon>
        <taxon>Gammaproteobacteria</taxon>
        <taxon>Cellvibrionales</taxon>
        <taxon>Cellvibrionaceae</taxon>
        <taxon>Teredinibacter</taxon>
    </lineage>
</organism>
<dbReference type="GO" id="GO:0016887">
    <property type="term" value="F:ATP hydrolysis activity"/>
    <property type="evidence" value="ECO:0007669"/>
    <property type="project" value="InterPro"/>
</dbReference>
<dbReference type="SMART" id="SM00382">
    <property type="entry name" value="AAA"/>
    <property type="match status" value="1"/>
</dbReference>
<comment type="subcellular location">
    <subcellularLocation>
        <location evidence="1">Cell membrane</location>
        <topology evidence="1">Multi-pass membrane protein</topology>
    </subcellularLocation>
</comment>
<dbReference type="SUPFAM" id="SSF52540">
    <property type="entry name" value="P-loop containing nucleoside triphosphate hydrolases"/>
    <property type="match status" value="1"/>
</dbReference>
<feature type="domain" description="ABC transmembrane type-1" evidence="9">
    <location>
        <begin position="30"/>
        <end position="317"/>
    </location>
</feature>
<evidence type="ECO:0000256" key="5">
    <source>
        <dbReference type="ARBA" id="ARBA00022989"/>
    </source>
</evidence>
<dbReference type="Pfam" id="PF00005">
    <property type="entry name" value="ABC_tran"/>
    <property type="match status" value="1"/>
</dbReference>
<feature type="transmembrane region" description="Helical" evidence="7">
    <location>
        <begin position="65"/>
        <end position="84"/>
    </location>
</feature>
<keyword evidence="11" id="KW-1185">Reference proteome</keyword>
<keyword evidence="2 7" id="KW-0812">Transmembrane</keyword>
<dbReference type="GO" id="GO:0034040">
    <property type="term" value="F:ATPase-coupled lipid transmembrane transporter activity"/>
    <property type="evidence" value="ECO:0007669"/>
    <property type="project" value="TreeGrafter"/>
</dbReference>
<dbReference type="PANTHER" id="PTHR24221:SF261">
    <property type="entry name" value="GLUTATHIONE_L-CYSTEINE TRANSPORT SYSTEM ATP-BINDING_PERMEASE PROTEIN CYDD"/>
    <property type="match status" value="1"/>
</dbReference>
<evidence type="ECO:0000256" key="7">
    <source>
        <dbReference type="SAM" id="Phobius"/>
    </source>
</evidence>
<evidence type="ECO:0000256" key="2">
    <source>
        <dbReference type="ARBA" id="ARBA00022692"/>
    </source>
</evidence>
<dbReference type="GO" id="GO:0140359">
    <property type="term" value="F:ABC-type transporter activity"/>
    <property type="evidence" value="ECO:0007669"/>
    <property type="project" value="InterPro"/>
</dbReference>
<evidence type="ECO:0000313" key="10">
    <source>
        <dbReference type="EMBL" id="ACR12405.1"/>
    </source>
</evidence>
<evidence type="ECO:0000256" key="4">
    <source>
        <dbReference type="ARBA" id="ARBA00022840"/>
    </source>
</evidence>
<dbReference type="InterPro" id="IPR027417">
    <property type="entry name" value="P-loop_NTPase"/>
</dbReference>
<dbReference type="Gene3D" id="3.40.50.300">
    <property type="entry name" value="P-loop containing nucleotide triphosphate hydrolases"/>
    <property type="match status" value="1"/>
</dbReference>
<gene>
    <name evidence="10" type="ordered locus">TERTU_4033</name>
</gene>
<dbReference type="GO" id="GO:0005886">
    <property type="term" value="C:plasma membrane"/>
    <property type="evidence" value="ECO:0007669"/>
    <property type="project" value="UniProtKB-SubCell"/>
</dbReference>
<keyword evidence="6 7" id="KW-0472">Membrane</keyword>
<accession>C5BTV7</accession>
<dbReference type="HOGENOM" id="CLU_000604_84_9_6"/>
<evidence type="ECO:0000313" key="11">
    <source>
        <dbReference type="Proteomes" id="UP000009080"/>
    </source>
</evidence>
<name>C5BTV7_TERTT</name>
<dbReference type="AlphaFoldDB" id="C5BTV7"/>
<dbReference type="CDD" id="cd18584">
    <property type="entry name" value="ABC_6TM_AarD_CydD"/>
    <property type="match status" value="1"/>
</dbReference>
<dbReference type="InterPro" id="IPR036640">
    <property type="entry name" value="ABC1_TM_sf"/>
</dbReference>
<dbReference type="STRING" id="377629.TERTU_4033"/>
<proteinExistence type="predicted"/>
<dbReference type="SUPFAM" id="SSF90123">
    <property type="entry name" value="ABC transporter transmembrane region"/>
    <property type="match status" value="1"/>
</dbReference>
<keyword evidence="5 7" id="KW-1133">Transmembrane helix</keyword>
<dbReference type="EMBL" id="CP001614">
    <property type="protein sequence ID" value="ACR12405.1"/>
    <property type="molecule type" value="Genomic_DNA"/>
</dbReference>
<evidence type="ECO:0000259" key="8">
    <source>
        <dbReference type="PROSITE" id="PS50893"/>
    </source>
</evidence>
<feature type="transmembrane region" description="Helical" evidence="7">
    <location>
        <begin position="30"/>
        <end position="53"/>
    </location>
</feature>
<dbReference type="PROSITE" id="PS50929">
    <property type="entry name" value="ABC_TM1F"/>
    <property type="match status" value="1"/>
</dbReference>
<dbReference type="KEGG" id="ttu:TERTU_4033"/>
<protein>
    <submittedName>
        <fullName evidence="10">Transport ATP-binding protein CydD</fullName>
    </submittedName>
</protein>
<evidence type="ECO:0000259" key="9">
    <source>
        <dbReference type="PROSITE" id="PS50929"/>
    </source>
</evidence>
<evidence type="ECO:0000256" key="3">
    <source>
        <dbReference type="ARBA" id="ARBA00022741"/>
    </source>
</evidence>
<dbReference type="InterPro" id="IPR003593">
    <property type="entry name" value="AAA+_ATPase"/>
</dbReference>
<keyword evidence="4 10" id="KW-0067">ATP-binding</keyword>
<dbReference type="InterPro" id="IPR039421">
    <property type="entry name" value="Type_1_exporter"/>
</dbReference>
<dbReference type="InterPro" id="IPR003439">
    <property type="entry name" value="ABC_transporter-like_ATP-bd"/>
</dbReference>
<dbReference type="InterPro" id="IPR017871">
    <property type="entry name" value="ABC_transporter-like_CS"/>
</dbReference>
<dbReference type="PANTHER" id="PTHR24221">
    <property type="entry name" value="ATP-BINDING CASSETTE SUB-FAMILY B"/>
    <property type="match status" value="1"/>
</dbReference>
<dbReference type="eggNOG" id="COG4988">
    <property type="taxonomic scope" value="Bacteria"/>
</dbReference>
<evidence type="ECO:0000256" key="6">
    <source>
        <dbReference type="ARBA" id="ARBA00023136"/>
    </source>
</evidence>
<feature type="transmembrane region" description="Helical" evidence="7">
    <location>
        <begin position="279"/>
        <end position="302"/>
    </location>
</feature>
<reference evidence="10 11" key="1">
    <citation type="journal article" date="2009" name="PLoS ONE">
        <title>The complete genome of Teredinibacter turnerae T7901: an intracellular endosymbiont of marine wood-boring bivalves (shipworms).</title>
        <authorList>
            <person name="Yang J.C."/>
            <person name="Madupu R."/>
            <person name="Durkin A.S."/>
            <person name="Ekborg N.A."/>
            <person name="Pedamallu C.S."/>
            <person name="Hostetler J.B."/>
            <person name="Radune D."/>
            <person name="Toms B.S."/>
            <person name="Henrissat B."/>
            <person name="Coutinho P.M."/>
            <person name="Schwarz S."/>
            <person name="Field L."/>
            <person name="Trindade-Silva A.E."/>
            <person name="Soares C.A.G."/>
            <person name="Elshahawi S."/>
            <person name="Hanora A."/>
            <person name="Schmidt E.W."/>
            <person name="Haygood M.G."/>
            <person name="Posfai J."/>
            <person name="Benner J."/>
            <person name="Madinger C."/>
            <person name="Nove J."/>
            <person name="Anton B."/>
            <person name="Chaudhary K."/>
            <person name="Foster J."/>
            <person name="Holman A."/>
            <person name="Kumar S."/>
            <person name="Lessard P.A."/>
            <person name="Luyten Y.A."/>
            <person name="Slatko B."/>
            <person name="Wood N."/>
            <person name="Wu B."/>
            <person name="Teplitski M."/>
            <person name="Mougous J.D."/>
            <person name="Ward N."/>
            <person name="Eisen J.A."/>
            <person name="Badger J.H."/>
            <person name="Distel D.L."/>
        </authorList>
    </citation>
    <scope>NUCLEOTIDE SEQUENCE [LARGE SCALE GENOMIC DNA]</scope>
    <source>
        <strain evidence="11">ATCC 39867 / T7901</strain>
    </source>
</reference>
<sequence>MVLAPETSTADAVGWLKAQARQQRPALMRIIALSIGRFAVIAFGLWLIARLIANAVIERSSPEPAWLASLAGCFVLQWMLTGLIDRAKQRCTDQLLEYYQQQLTRALESRSLAIVRDRSIGEWQSFFTQRIPALPPYFADYVTQQQVAGMVPLLVLLLVAPVSWLAALLLAVAAPLIPLFMWLVGKGAAAAQQRNFIGLERLAGLFLDRLNARQLLHVHNAISHEQTTFNRAGKQLKTRTMEVLRLAFLSSAVLDFFATLGMALVAVFVGFSLLGEITFGSWGSGLTLAEGLFLLLLAPVFFSELKELGRNYHLRAQAIGAAAELHALLDFRGSLPTQALPVQQRNIQIYGAQGENLLCASDLCLAPGDRVLLEGPSGSGKTSLLECMLGLRPQQTNLDWALPLSQVAWFSQQPTTLRGSVRVNITLGTRGEDEHLTALLARVELADWLAQLPHGLDTLLGDYPPLSGGQLQRLALARLLFFDRPIVVLDEPTAHLGEHQATRLSLLLQRCFKHKTVLWVGHHTEMSPFFNRHWRVDVDAKRLICRECEEALCA</sequence>
<feature type="transmembrane region" description="Helical" evidence="7">
    <location>
        <begin position="246"/>
        <end position="273"/>
    </location>
</feature>
<evidence type="ECO:0000256" key="1">
    <source>
        <dbReference type="ARBA" id="ARBA00004651"/>
    </source>
</evidence>
<dbReference type="GO" id="GO:0005524">
    <property type="term" value="F:ATP binding"/>
    <property type="evidence" value="ECO:0007669"/>
    <property type="project" value="UniProtKB-KW"/>
</dbReference>
<keyword evidence="3" id="KW-0547">Nucleotide-binding</keyword>
<feature type="domain" description="ABC transporter" evidence="8">
    <location>
        <begin position="342"/>
        <end position="554"/>
    </location>
</feature>
<dbReference type="OrthoDB" id="9806127at2"/>
<dbReference type="Pfam" id="PF00664">
    <property type="entry name" value="ABC_membrane"/>
    <property type="match status" value="1"/>
</dbReference>
<dbReference type="PROSITE" id="PS00211">
    <property type="entry name" value="ABC_TRANSPORTER_1"/>
    <property type="match status" value="1"/>
</dbReference>
<dbReference type="PROSITE" id="PS50893">
    <property type="entry name" value="ABC_TRANSPORTER_2"/>
    <property type="match status" value="1"/>
</dbReference>
<dbReference type="Gene3D" id="1.20.1560.10">
    <property type="entry name" value="ABC transporter type 1, transmembrane domain"/>
    <property type="match status" value="1"/>
</dbReference>
<dbReference type="InterPro" id="IPR011527">
    <property type="entry name" value="ABC1_TM_dom"/>
</dbReference>